<sequence length="162" mass="18545">MATISKIHLCNEQCESNGRIAGLYKATSQFTANVSSLIIQLLVCSRWSETFYSFLFFYRINVYNLTWIERQFAARLFATPPTATVEEAQEAFEEVICGDRAANIDHLFWICKTLTSNNAYYFLGHLVPQRRIWNRIIQSLTDSLLYGLCFAQTKSVCTISAT</sequence>
<reference evidence="1 2" key="1">
    <citation type="submission" date="2018-11" db="EMBL/GenBank/DDBJ databases">
        <authorList>
            <consortium name="Pathogen Informatics"/>
        </authorList>
    </citation>
    <scope>NUCLEOTIDE SEQUENCE [LARGE SCALE GENOMIC DNA]</scope>
    <source>
        <strain evidence="1 2">Egypt</strain>
    </source>
</reference>
<dbReference type="OrthoDB" id="512473at2759"/>
<organism evidence="1 2">
    <name type="scientific">Echinostoma caproni</name>
    <dbReference type="NCBI Taxonomy" id="27848"/>
    <lineage>
        <taxon>Eukaryota</taxon>
        <taxon>Metazoa</taxon>
        <taxon>Spiralia</taxon>
        <taxon>Lophotrochozoa</taxon>
        <taxon>Platyhelminthes</taxon>
        <taxon>Trematoda</taxon>
        <taxon>Digenea</taxon>
        <taxon>Plagiorchiida</taxon>
        <taxon>Echinostomata</taxon>
        <taxon>Echinostomatoidea</taxon>
        <taxon>Echinostomatidae</taxon>
        <taxon>Echinostoma</taxon>
    </lineage>
</organism>
<evidence type="ECO:0000313" key="2">
    <source>
        <dbReference type="Proteomes" id="UP000272942"/>
    </source>
</evidence>
<keyword evidence="2" id="KW-1185">Reference proteome</keyword>
<dbReference type="Proteomes" id="UP000272942">
    <property type="component" value="Unassembled WGS sequence"/>
</dbReference>
<proteinExistence type="predicted"/>
<dbReference type="AlphaFoldDB" id="A0A3P8LDG8"/>
<gene>
    <name evidence="1" type="ORF">ECPE_LOCUS16514</name>
</gene>
<name>A0A3P8LDG8_9TREM</name>
<accession>A0A3P8LDG8</accession>
<dbReference type="EMBL" id="UZAN01064694">
    <property type="protein sequence ID" value="VDP93786.1"/>
    <property type="molecule type" value="Genomic_DNA"/>
</dbReference>
<evidence type="ECO:0000313" key="1">
    <source>
        <dbReference type="EMBL" id="VDP93786.1"/>
    </source>
</evidence>
<protein>
    <submittedName>
        <fullName evidence="1">Uncharacterized protein</fullName>
    </submittedName>
</protein>